<organism evidence="1 2">
    <name type="scientific">Tuber borchii</name>
    <name type="common">White truffle</name>
    <dbReference type="NCBI Taxonomy" id="42251"/>
    <lineage>
        <taxon>Eukaryota</taxon>
        <taxon>Fungi</taxon>
        <taxon>Dikarya</taxon>
        <taxon>Ascomycota</taxon>
        <taxon>Pezizomycotina</taxon>
        <taxon>Pezizomycetes</taxon>
        <taxon>Pezizales</taxon>
        <taxon>Tuberaceae</taxon>
        <taxon>Tuber</taxon>
    </lineage>
</organism>
<accession>A0A2T7A5P5</accession>
<evidence type="ECO:0000313" key="1">
    <source>
        <dbReference type="EMBL" id="PUU83063.1"/>
    </source>
</evidence>
<gene>
    <name evidence="1" type="ORF">B9Z19DRAFT_237667</name>
</gene>
<keyword evidence="2" id="KW-1185">Reference proteome</keyword>
<reference evidence="1 2" key="1">
    <citation type="submission" date="2017-04" db="EMBL/GenBank/DDBJ databases">
        <title>Draft genome sequence of Tuber borchii Vittad., a whitish edible truffle.</title>
        <authorList>
            <consortium name="DOE Joint Genome Institute"/>
            <person name="Murat C."/>
            <person name="Kuo A."/>
            <person name="Barry K.W."/>
            <person name="Clum A."/>
            <person name="Dockter R.B."/>
            <person name="Fauchery L."/>
            <person name="Iotti M."/>
            <person name="Kohler A."/>
            <person name="Labutti K."/>
            <person name="Lindquist E.A."/>
            <person name="Lipzen A."/>
            <person name="Ohm R.A."/>
            <person name="Wang M."/>
            <person name="Grigoriev I.V."/>
            <person name="Zambonelli A."/>
            <person name="Martin F.M."/>
        </authorList>
    </citation>
    <scope>NUCLEOTIDE SEQUENCE [LARGE SCALE GENOMIC DNA]</scope>
    <source>
        <strain evidence="1 2">Tbo3840</strain>
    </source>
</reference>
<protein>
    <submittedName>
        <fullName evidence="1">Uncharacterized protein</fullName>
    </submittedName>
</protein>
<name>A0A2T7A5P5_TUBBO</name>
<dbReference type="AlphaFoldDB" id="A0A2T7A5P5"/>
<proteinExistence type="predicted"/>
<dbReference type="Proteomes" id="UP000244722">
    <property type="component" value="Unassembled WGS sequence"/>
</dbReference>
<evidence type="ECO:0000313" key="2">
    <source>
        <dbReference type="Proteomes" id="UP000244722"/>
    </source>
</evidence>
<sequence length="175" mass="19282">MECGVNGGKAAPLPSALCPQLLRSRACWLVPLAKRLAEKKCTCELEIREGNATRPELGLLVPAAMELELESLRTPPPLLTTLTRRTHRGLSQLLCCFLPTRTPNTRMGECTGIVLVGRIPYWYGSRRTKPPTKFVGCGGLFAHSPVHFQFQCLGSDCLREEDTVCKRANGKTMTV</sequence>
<comment type="caution">
    <text evidence="1">The sequence shown here is derived from an EMBL/GenBank/DDBJ whole genome shotgun (WGS) entry which is preliminary data.</text>
</comment>
<dbReference type="EMBL" id="NESQ01000018">
    <property type="protein sequence ID" value="PUU83063.1"/>
    <property type="molecule type" value="Genomic_DNA"/>
</dbReference>